<dbReference type="EMBL" id="NBIV01000070">
    <property type="protein sequence ID" value="PXF45103.1"/>
    <property type="molecule type" value="Genomic_DNA"/>
</dbReference>
<evidence type="ECO:0000313" key="1">
    <source>
        <dbReference type="EMBL" id="PXF45103.1"/>
    </source>
</evidence>
<protein>
    <submittedName>
        <fullName evidence="1">Uncharacterized protein</fullName>
    </submittedName>
</protein>
<dbReference type="Proteomes" id="UP000247409">
    <property type="component" value="Unassembled WGS sequence"/>
</dbReference>
<proteinExistence type="predicted"/>
<reference evidence="1 2" key="1">
    <citation type="journal article" date="2018" name="Mol. Biol. Evol.">
        <title>Analysis of the draft genome of the red seaweed Gracilariopsis chorda provides insights into genome size evolution in Rhodophyta.</title>
        <authorList>
            <person name="Lee J."/>
            <person name="Yang E.C."/>
            <person name="Graf L."/>
            <person name="Yang J.H."/>
            <person name="Qiu H."/>
            <person name="Zel Zion U."/>
            <person name="Chan C.X."/>
            <person name="Stephens T.G."/>
            <person name="Weber A.P.M."/>
            <person name="Boo G.H."/>
            <person name="Boo S.M."/>
            <person name="Kim K.M."/>
            <person name="Shin Y."/>
            <person name="Jung M."/>
            <person name="Lee S.J."/>
            <person name="Yim H.S."/>
            <person name="Lee J.H."/>
            <person name="Bhattacharya D."/>
            <person name="Yoon H.S."/>
        </authorList>
    </citation>
    <scope>NUCLEOTIDE SEQUENCE [LARGE SCALE GENOMIC DNA]</scope>
    <source>
        <strain evidence="1 2">SKKU-2015</strain>
        <tissue evidence="1">Whole body</tissue>
    </source>
</reference>
<dbReference type="AlphaFoldDB" id="A0A2V3ISK8"/>
<sequence length="82" mass="9923">MKGVVYEVVSAQKRKERRPITVDPDEEEQDLVEMHVAATEEMENKRLKLEQDHLNLDRNKDAWEMDRQKWLDELESWRLSLD</sequence>
<gene>
    <name evidence="1" type="ORF">BWQ96_05142</name>
</gene>
<keyword evidence="2" id="KW-1185">Reference proteome</keyword>
<organism evidence="1 2">
    <name type="scientific">Gracilariopsis chorda</name>
    <dbReference type="NCBI Taxonomy" id="448386"/>
    <lineage>
        <taxon>Eukaryota</taxon>
        <taxon>Rhodophyta</taxon>
        <taxon>Florideophyceae</taxon>
        <taxon>Rhodymeniophycidae</taxon>
        <taxon>Gracilariales</taxon>
        <taxon>Gracilariaceae</taxon>
        <taxon>Gracilariopsis</taxon>
    </lineage>
</organism>
<comment type="caution">
    <text evidence="1">The sequence shown here is derived from an EMBL/GenBank/DDBJ whole genome shotgun (WGS) entry which is preliminary data.</text>
</comment>
<evidence type="ECO:0000313" key="2">
    <source>
        <dbReference type="Proteomes" id="UP000247409"/>
    </source>
</evidence>
<name>A0A2V3ISK8_9FLOR</name>
<accession>A0A2V3ISK8</accession>